<evidence type="ECO:0000256" key="1">
    <source>
        <dbReference type="ARBA" id="ARBA00023284"/>
    </source>
</evidence>
<evidence type="ECO:0000313" key="3">
    <source>
        <dbReference type="EMBL" id="MCF2948947.1"/>
    </source>
</evidence>
<reference evidence="3 4" key="1">
    <citation type="submission" date="2022-01" db="EMBL/GenBank/DDBJ databases">
        <title>Paraglaciecola sp. G1-23.</title>
        <authorList>
            <person name="Jin M.S."/>
            <person name="Han D.M."/>
            <person name="Kim H.M."/>
            <person name="Jeon C.O."/>
        </authorList>
    </citation>
    <scope>NUCLEOTIDE SEQUENCE [LARGE SCALE GENOMIC DNA]</scope>
    <source>
        <strain evidence="3 4">G1-23</strain>
    </source>
</reference>
<dbReference type="RefSeq" id="WP_235312986.1">
    <property type="nucleotide sequence ID" value="NZ_JAKGAS010000006.1"/>
</dbReference>
<proteinExistence type="predicted"/>
<dbReference type="Pfam" id="PF00578">
    <property type="entry name" value="AhpC-TSA"/>
    <property type="match status" value="1"/>
</dbReference>
<gene>
    <name evidence="3" type="ORF">L0668_12570</name>
</gene>
<dbReference type="PROSITE" id="PS51352">
    <property type="entry name" value="THIOREDOXIN_2"/>
    <property type="match status" value="1"/>
</dbReference>
<dbReference type="InterPro" id="IPR050553">
    <property type="entry name" value="Thioredoxin_ResA/DsbE_sf"/>
</dbReference>
<dbReference type="Proteomes" id="UP001521137">
    <property type="component" value="Unassembled WGS sequence"/>
</dbReference>
<comment type="caution">
    <text evidence="3">The sequence shown here is derived from an EMBL/GenBank/DDBJ whole genome shotgun (WGS) entry which is preliminary data.</text>
</comment>
<keyword evidence="4" id="KW-1185">Reference proteome</keyword>
<keyword evidence="1" id="KW-0676">Redox-active center</keyword>
<dbReference type="PANTHER" id="PTHR42852">
    <property type="entry name" value="THIOL:DISULFIDE INTERCHANGE PROTEIN DSBE"/>
    <property type="match status" value="1"/>
</dbReference>
<dbReference type="InterPro" id="IPR000866">
    <property type="entry name" value="AhpC/TSA"/>
</dbReference>
<dbReference type="PROSITE" id="PS00194">
    <property type="entry name" value="THIOREDOXIN_1"/>
    <property type="match status" value="1"/>
</dbReference>
<organism evidence="3 4">
    <name type="scientific">Paraglaciecola algarum</name>
    <dbReference type="NCBI Taxonomy" id="3050085"/>
    <lineage>
        <taxon>Bacteria</taxon>
        <taxon>Pseudomonadati</taxon>
        <taxon>Pseudomonadota</taxon>
        <taxon>Gammaproteobacteria</taxon>
        <taxon>Alteromonadales</taxon>
        <taxon>Alteromonadaceae</taxon>
        <taxon>Paraglaciecola</taxon>
    </lineage>
</organism>
<protein>
    <submittedName>
        <fullName evidence="3">TlpA family protein disulfide reductase</fullName>
    </submittedName>
</protein>
<dbReference type="InterPro" id="IPR036249">
    <property type="entry name" value="Thioredoxin-like_sf"/>
</dbReference>
<feature type="domain" description="Thioredoxin" evidence="2">
    <location>
        <begin position="10"/>
        <end position="159"/>
    </location>
</feature>
<evidence type="ECO:0000313" key="4">
    <source>
        <dbReference type="Proteomes" id="UP001521137"/>
    </source>
</evidence>
<sequence>MKNLTLKNIALTIFAVLALCLGVWTNNQLKFDFITLDEQKHSWSEMQGKWIVVNYFAEWCAPCLREIPELNHFNQLNQADIYMFGMSFDQLERGKLIDLQQKYDIQFPLIQSAVTLPWSQRPTSLPTTFIIGADGEVKKQLKGEQSADKLLKTIRALQSL</sequence>
<dbReference type="Gene3D" id="3.40.30.10">
    <property type="entry name" value="Glutaredoxin"/>
    <property type="match status" value="1"/>
</dbReference>
<dbReference type="PANTHER" id="PTHR42852:SF13">
    <property type="entry name" value="PROTEIN DIPZ"/>
    <property type="match status" value="1"/>
</dbReference>
<dbReference type="SUPFAM" id="SSF52833">
    <property type="entry name" value="Thioredoxin-like"/>
    <property type="match status" value="1"/>
</dbReference>
<accession>A0ABS9D981</accession>
<evidence type="ECO:0000259" key="2">
    <source>
        <dbReference type="PROSITE" id="PS51352"/>
    </source>
</evidence>
<dbReference type="InterPro" id="IPR013766">
    <property type="entry name" value="Thioredoxin_domain"/>
</dbReference>
<dbReference type="CDD" id="cd02966">
    <property type="entry name" value="TlpA_like_family"/>
    <property type="match status" value="1"/>
</dbReference>
<dbReference type="EMBL" id="JAKGAS010000006">
    <property type="protein sequence ID" value="MCF2948947.1"/>
    <property type="molecule type" value="Genomic_DNA"/>
</dbReference>
<dbReference type="InterPro" id="IPR017937">
    <property type="entry name" value="Thioredoxin_CS"/>
</dbReference>
<name>A0ABS9D981_9ALTE</name>